<evidence type="ECO:0000256" key="6">
    <source>
        <dbReference type="PROSITE-ProRule" id="PRU00409"/>
    </source>
</evidence>
<name>A1WJ41_VEREI</name>
<dbReference type="InterPro" id="IPR005482">
    <property type="entry name" value="Biotin_COase_C"/>
</dbReference>
<dbReference type="Proteomes" id="UP000000374">
    <property type="component" value="Chromosome"/>
</dbReference>
<feature type="domain" description="Biotin carboxylation" evidence="9">
    <location>
        <begin position="28"/>
        <end position="478"/>
    </location>
</feature>
<dbReference type="InterPro" id="IPR000089">
    <property type="entry name" value="Biotin_lipoyl"/>
</dbReference>
<dbReference type="AlphaFoldDB" id="A1WJ41"/>
<accession>A1WJ41</accession>
<dbReference type="PROSITE" id="PS50968">
    <property type="entry name" value="BIOTINYL_LIPOYL"/>
    <property type="match status" value="1"/>
</dbReference>
<gene>
    <name evidence="10" type="ordered locus">Veis_1895</name>
</gene>
<evidence type="ECO:0000313" key="11">
    <source>
        <dbReference type="Proteomes" id="UP000000374"/>
    </source>
</evidence>
<evidence type="ECO:0000256" key="1">
    <source>
        <dbReference type="ARBA" id="ARBA00001953"/>
    </source>
</evidence>
<dbReference type="KEGG" id="vei:Veis_1895"/>
<evidence type="ECO:0000256" key="2">
    <source>
        <dbReference type="ARBA" id="ARBA00022598"/>
    </source>
</evidence>
<dbReference type="Gene3D" id="2.40.50.100">
    <property type="match status" value="1"/>
</dbReference>
<dbReference type="Pfam" id="PF02786">
    <property type="entry name" value="CPSase_L_D2"/>
    <property type="match status" value="1"/>
</dbReference>
<proteinExistence type="predicted"/>
<protein>
    <submittedName>
        <fullName evidence="10">Carbamoyl-phosphate synthase L chain, ATP-binding</fullName>
    </submittedName>
</protein>
<dbReference type="InterPro" id="IPR011054">
    <property type="entry name" value="Rudment_hybrid_motif"/>
</dbReference>
<organism evidence="10 11">
    <name type="scientific">Verminephrobacter eiseniae (strain EF01-2)</name>
    <dbReference type="NCBI Taxonomy" id="391735"/>
    <lineage>
        <taxon>Bacteria</taxon>
        <taxon>Pseudomonadati</taxon>
        <taxon>Pseudomonadota</taxon>
        <taxon>Betaproteobacteria</taxon>
        <taxon>Burkholderiales</taxon>
        <taxon>Comamonadaceae</taxon>
        <taxon>Verminephrobacter</taxon>
    </lineage>
</organism>
<dbReference type="InterPro" id="IPR011764">
    <property type="entry name" value="Biotin_carboxylation_dom"/>
</dbReference>
<evidence type="ECO:0000259" key="7">
    <source>
        <dbReference type="PROSITE" id="PS50968"/>
    </source>
</evidence>
<dbReference type="PROSITE" id="PS50979">
    <property type="entry name" value="BC"/>
    <property type="match status" value="1"/>
</dbReference>
<dbReference type="InterPro" id="IPR005481">
    <property type="entry name" value="BC-like_N"/>
</dbReference>
<dbReference type="PROSITE" id="PS50975">
    <property type="entry name" value="ATP_GRASP"/>
    <property type="match status" value="1"/>
</dbReference>
<reference evidence="11" key="1">
    <citation type="submission" date="2006-12" db="EMBL/GenBank/DDBJ databases">
        <title>Complete sequence of chromosome 1 of Verminephrobacter eiseniae EF01-2.</title>
        <authorList>
            <person name="Copeland A."/>
            <person name="Lucas S."/>
            <person name="Lapidus A."/>
            <person name="Barry K."/>
            <person name="Detter J.C."/>
            <person name="Glavina del Rio T."/>
            <person name="Dalin E."/>
            <person name="Tice H."/>
            <person name="Pitluck S."/>
            <person name="Chertkov O."/>
            <person name="Brettin T."/>
            <person name="Bruce D."/>
            <person name="Han C."/>
            <person name="Tapia R."/>
            <person name="Gilna P."/>
            <person name="Schmutz J."/>
            <person name="Larimer F."/>
            <person name="Land M."/>
            <person name="Hauser L."/>
            <person name="Kyrpides N."/>
            <person name="Kim E."/>
            <person name="Stahl D."/>
            <person name="Richardson P."/>
        </authorList>
    </citation>
    <scope>NUCLEOTIDE SEQUENCE [LARGE SCALE GENOMIC DNA]</scope>
    <source>
        <strain evidence="11">EF01-2</strain>
    </source>
</reference>
<dbReference type="SUPFAM" id="SSF51246">
    <property type="entry name" value="Rudiment single hybrid motif"/>
    <property type="match status" value="1"/>
</dbReference>
<keyword evidence="3 6" id="KW-0547">Nucleotide-binding</keyword>
<dbReference type="FunFam" id="3.30.1490.20:FF:000003">
    <property type="entry name" value="acetyl-CoA carboxylase isoform X1"/>
    <property type="match status" value="1"/>
</dbReference>
<sequence>MAESRIRATCAAADTDGCAGGLGARARPMKKLLVANRGEIARRVIHTAHAMGIATVAVHSDPDAQALHVREATQAVALGGAASADSYLRGDKLLAAARATGADALHPGYGFLSENADFAQAVLDAGLLWVGPPPAAIRALGNKAAAKALAAAHAVPCLPGYAGADQSPERFAAEARRTGYPLMVKAVAGGGGRGLRLVTDAAQLPAALASARSEALAGFGCGDLLIERALLHPRHLEVQVFADAHGACIHLGERDCSVQRRHQKLIEESPSPAVDAALRERLGACAVALARAAGYVGAGTVEFLLEEGQFFLLEMNTRLQVEHPVTEALAGLDLVEWQLRVARGEPLALAQHQVALQGHAIEVRLYAEDAQFQPHTGRVLHWSTPPATLFGRAASGALRIDHALEPGSDIPPHYDAMLGKLIMHAPTREQAIAALVRALDGTSVLGLPTNRALLAACLDHPRFRSGQALVSFLREPDGALHDLRQALLKNELQVIIPSALSAIYAENAAASALPCGLARPLQLRHQGQLHRLTVRECGAGRLQIGQTGSSTELRLTPQPDGSMRCTLARAADGAGNPGGPGNDLVRTVHDVRAVPVGALRWHWQAGSVDGWVQDASWEPATGADAGTGLGAAGNASELRAPCNGRVLALPASVGQALAAGETVVVIESMKLEHRLASPDAATLAELLVGPGQQVSPGQVLARFAAAAALPPETAP</sequence>
<evidence type="ECO:0000259" key="8">
    <source>
        <dbReference type="PROSITE" id="PS50975"/>
    </source>
</evidence>
<dbReference type="InterPro" id="IPR011761">
    <property type="entry name" value="ATP-grasp"/>
</dbReference>
<dbReference type="GO" id="GO:0046872">
    <property type="term" value="F:metal ion binding"/>
    <property type="evidence" value="ECO:0007669"/>
    <property type="project" value="InterPro"/>
</dbReference>
<dbReference type="CDD" id="cd06850">
    <property type="entry name" value="biotinyl_domain"/>
    <property type="match status" value="1"/>
</dbReference>
<evidence type="ECO:0000256" key="3">
    <source>
        <dbReference type="ARBA" id="ARBA00022741"/>
    </source>
</evidence>
<dbReference type="Gene3D" id="3.30.470.20">
    <property type="entry name" value="ATP-grasp fold, B domain"/>
    <property type="match status" value="1"/>
</dbReference>
<feature type="domain" description="Lipoyl-binding" evidence="7">
    <location>
        <begin position="629"/>
        <end position="704"/>
    </location>
</feature>
<dbReference type="SMART" id="SM00878">
    <property type="entry name" value="Biotin_carb_C"/>
    <property type="match status" value="1"/>
</dbReference>
<keyword evidence="11" id="KW-1185">Reference proteome</keyword>
<evidence type="ECO:0000313" key="10">
    <source>
        <dbReference type="EMBL" id="ABM57648.1"/>
    </source>
</evidence>
<dbReference type="Pfam" id="PF02785">
    <property type="entry name" value="Biotin_carb_C"/>
    <property type="match status" value="1"/>
</dbReference>
<dbReference type="SUPFAM" id="SSF56059">
    <property type="entry name" value="Glutathione synthetase ATP-binding domain-like"/>
    <property type="match status" value="1"/>
</dbReference>
<dbReference type="InterPro" id="IPR016185">
    <property type="entry name" value="PreATP-grasp_dom_sf"/>
</dbReference>
<dbReference type="GO" id="GO:0016874">
    <property type="term" value="F:ligase activity"/>
    <property type="evidence" value="ECO:0007669"/>
    <property type="project" value="UniProtKB-KW"/>
</dbReference>
<dbReference type="FunFam" id="3.40.50.20:FF:000010">
    <property type="entry name" value="Propionyl-CoA carboxylase subunit alpha"/>
    <property type="match status" value="1"/>
</dbReference>
<dbReference type="EMBL" id="CP000542">
    <property type="protein sequence ID" value="ABM57648.1"/>
    <property type="molecule type" value="Genomic_DNA"/>
</dbReference>
<keyword evidence="2" id="KW-0436">Ligase</keyword>
<dbReference type="HOGENOM" id="CLU_000395_3_1_4"/>
<dbReference type="InterPro" id="IPR011053">
    <property type="entry name" value="Single_hybrid_motif"/>
</dbReference>
<feature type="domain" description="ATP-grasp" evidence="8">
    <location>
        <begin position="147"/>
        <end position="343"/>
    </location>
</feature>
<dbReference type="PROSITE" id="PS00867">
    <property type="entry name" value="CPSASE_2"/>
    <property type="match status" value="1"/>
</dbReference>
<dbReference type="eggNOG" id="COG4770">
    <property type="taxonomic scope" value="Bacteria"/>
</dbReference>
<dbReference type="SUPFAM" id="SSF52440">
    <property type="entry name" value="PreATP-grasp domain"/>
    <property type="match status" value="1"/>
</dbReference>
<evidence type="ECO:0000256" key="4">
    <source>
        <dbReference type="ARBA" id="ARBA00022840"/>
    </source>
</evidence>
<dbReference type="PANTHER" id="PTHR18866">
    <property type="entry name" value="CARBOXYLASE:PYRUVATE/ACETYL-COA/PROPIONYL-COA CARBOXYLASE"/>
    <property type="match status" value="1"/>
</dbReference>
<dbReference type="Pfam" id="PF00364">
    <property type="entry name" value="Biotin_lipoyl"/>
    <property type="match status" value="1"/>
</dbReference>
<dbReference type="SUPFAM" id="SSF51230">
    <property type="entry name" value="Single hybrid motif"/>
    <property type="match status" value="1"/>
</dbReference>
<keyword evidence="4 6" id="KW-0067">ATP-binding</keyword>
<dbReference type="InterPro" id="IPR050856">
    <property type="entry name" value="Biotin_carboxylase_complex"/>
</dbReference>
<dbReference type="Pfam" id="PF00289">
    <property type="entry name" value="Biotin_carb_N"/>
    <property type="match status" value="1"/>
</dbReference>
<dbReference type="STRING" id="391735.Veis_1895"/>
<keyword evidence="5" id="KW-0092">Biotin</keyword>
<evidence type="ECO:0000256" key="5">
    <source>
        <dbReference type="ARBA" id="ARBA00023267"/>
    </source>
</evidence>
<comment type="cofactor">
    <cofactor evidence="1">
        <name>biotin</name>
        <dbReference type="ChEBI" id="CHEBI:57586"/>
    </cofactor>
</comment>
<dbReference type="InterPro" id="IPR005479">
    <property type="entry name" value="CPAse_ATP-bd"/>
</dbReference>
<dbReference type="GO" id="GO:0005524">
    <property type="term" value="F:ATP binding"/>
    <property type="evidence" value="ECO:0007669"/>
    <property type="project" value="UniProtKB-UniRule"/>
</dbReference>
<evidence type="ECO:0000259" key="9">
    <source>
        <dbReference type="PROSITE" id="PS50979"/>
    </source>
</evidence>
<dbReference type="PANTHER" id="PTHR18866:SF33">
    <property type="entry name" value="METHYLCROTONOYL-COA CARBOXYLASE SUBUNIT ALPHA, MITOCHONDRIAL-RELATED"/>
    <property type="match status" value="1"/>
</dbReference>